<accession>A0A6M1T8A7</accession>
<keyword evidence="2" id="KW-1185">Reference proteome</keyword>
<dbReference type="Proteomes" id="UP000479132">
    <property type="component" value="Unassembled WGS sequence"/>
</dbReference>
<evidence type="ECO:0000313" key="2">
    <source>
        <dbReference type="Proteomes" id="UP000479132"/>
    </source>
</evidence>
<dbReference type="RefSeq" id="WP_165270688.1">
    <property type="nucleotide sequence ID" value="NZ_JAALLS010000023.1"/>
</dbReference>
<evidence type="ECO:0008006" key="3">
    <source>
        <dbReference type="Google" id="ProtNLM"/>
    </source>
</evidence>
<reference evidence="1 2" key="1">
    <citation type="submission" date="2020-02" db="EMBL/GenBank/DDBJ databases">
        <title>Aliifodinibius halophilus 2W32, complete genome.</title>
        <authorList>
            <person name="Li Y."/>
            <person name="Wu S."/>
        </authorList>
    </citation>
    <scope>NUCLEOTIDE SEQUENCE [LARGE SCALE GENOMIC DNA]</scope>
    <source>
        <strain evidence="1 2">2W32</strain>
    </source>
</reference>
<dbReference type="EMBL" id="JAALLS010000023">
    <property type="protein sequence ID" value="NGP89685.1"/>
    <property type="molecule type" value="Genomic_DNA"/>
</dbReference>
<gene>
    <name evidence="1" type="ORF">G3569_15100</name>
</gene>
<evidence type="ECO:0000313" key="1">
    <source>
        <dbReference type="EMBL" id="NGP89685.1"/>
    </source>
</evidence>
<dbReference type="AlphaFoldDB" id="A0A6M1T8A7"/>
<comment type="caution">
    <text evidence="1">The sequence shown here is derived from an EMBL/GenBank/DDBJ whole genome shotgun (WGS) entry which is preliminary data.</text>
</comment>
<protein>
    <recommendedName>
        <fullName evidence="3">DUF4417 domain-containing protein</fullName>
    </recommendedName>
</protein>
<name>A0A6M1T8A7_9BACT</name>
<organism evidence="1 2">
    <name type="scientific">Fodinibius halophilus</name>
    <dbReference type="NCBI Taxonomy" id="1736908"/>
    <lineage>
        <taxon>Bacteria</taxon>
        <taxon>Pseudomonadati</taxon>
        <taxon>Balneolota</taxon>
        <taxon>Balneolia</taxon>
        <taxon>Balneolales</taxon>
        <taxon>Balneolaceae</taxon>
        <taxon>Fodinibius</taxon>
    </lineage>
</organism>
<proteinExistence type="predicted"/>
<sequence length="362" mass="41668">MSFKKSLQGNLWQANCHECSLWNICGGSPSAPCECIHTGKDKYNCKECHIICRERQVPPTNLASEDTFHNQIAAGIPLHKLRIEQPADKPQFPTYIPLHTSELQDPINSTFVGISIDKILTAPKTKFPSIRKYVNNLTEVENHFNTNNKSKYVAILNGKDNYLEALWRMPDRNKLYKKFKELGIQYITGPTFSIIKEPKVPASHNVSMILRHNRIVKELYDYDLVPIPNIYWRSVFNIEQWEKWLVLNHQVNHIAFDFSLQSKGVNIEKIIETSLTLLDGLKRNFHIFFTGIGTKNGLFIKDKLRNSNHSFSIVTGEPIMKGIRGGKKLSVNEPIRYVTKPEYPKEVLANYNLALFEELIEN</sequence>